<evidence type="ECO:0008006" key="2">
    <source>
        <dbReference type="Google" id="ProtNLM"/>
    </source>
</evidence>
<organism evidence="1">
    <name type="scientific">marine metagenome</name>
    <dbReference type="NCBI Taxonomy" id="408172"/>
    <lineage>
        <taxon>unclassified sequences</taxon>
        <taxon>metagenomes</taxon>
        <taxon>ecological metagenomes</taxon>
    </lineage>
</organism>
<accession>A0A382BCH2</accession>
<protein>
    <recommendedName>
        <fullName evidence="2">Beta-ketoacyl synthase N-terminal domain-containing protein</fullName>
    </recommendedName>
</protein>
<feature type="non-terminal residue" evidence="1">
    <location>
        <position position="1"/>
    </location>
</feature>
<dbReference type="EMBL" id="UINC01029182">
    <property type="protein sequence ID" value="SVB11486.1"/>
    <property type="molecule type" value="Genomic_DNA"/>
</dbReference>
<evidence type="ECO:0000313" key="1">
    <source>
        <dbReference type="EMBL" id="SVB11486.1"/>
    </source>
</evidence>
<dbReference type="AlphaFoldDB" id="A0A382BCH2"/>
<gene>
    <name evidence="1" type="ORF">METZ01_LOCUS164340</name>
</gene>
<feature type="non-terminal residue" evidence="1">
    <location>
        <position position="86"/>
    </location>
</feature>
<proteinExistence type="predicted"/>
<reference evidence="1" key="1">
    <citation type="submission" date="2018-05" db="EMBL/GenBank/DDBJ databases">
        <authorList>
            <person name="Lanie J.A."/>
            <person name="Ng W.-L."/>
            <person name="Kazmierczak K.M."/>
            <person name="Andrzejewski T.M."/>
            <person name="Davidsen T.M."/>
            <person name="Wayne K.J."/>
            <person name="Tettelin H."/>
            <person name="Glass J.I."/>
            <person name="Rusch D."/>
            <person name="Podicherti R."/>
            <person name="Tsui H.-C.T."/>
            <person name="Winkler M.E."/>
        </authorList>
    </citation>
    <scope>NUCLEOTIDE SEQUENCE</scope>
</reference>
<sequence>VGKIKEALSEVTLLGEDTRNNRVLTTALNPLVSDISLLKEKYGPKRIGVVIGTSTSGISDGEKAIRFHLDQGKFPENYHYRKQEIS</sequence>
<name>A0A382BCH2_9ZZZZ</name>